<dbReference type="InterPro" id="IPR013083">
    <property type="entry name" value="Znf_RING/FYVE/PHD"/>
</dbReference>
<dbReference type="InterPro" id="IPR001841">
    <property type="entry name" value="Znf_RING"/>
</dbReference>
<dbReference type="PROSITE" id="PS50089">
    <property type="entry name" value="ZF_RING_2"/>
    <property type="match status" value="1"/>
</dbReference>
<sequence>MGLFVDDLSSSLVVTHMLYKAALIIAVSRWVFSWALRFRNRTHSSSSSPNSNPNFLESENPPFPSPPLSPSSSSSPSTQLIRDSLVLTTFGEITERFPCENGHWDTCAVCLSHLSRSDEVRELRNCRHVFHRECLDRWLDHDHHHHQDPHRKSCPLCRAPFLTQAQSQSLSLAAARSQPSWAVERLLYLFGDDLLL</sequence>
<keyword evidence="1" id="KW-0479">Metal-binding</keyword>
<keyword evidence="9" id="KW-1185">Reference proteome</keyword>
<comment type="caution">
    <text evidence="8">The sequence shown here is derived from an EMBL/GenBank/DDBJ whole genome shotgun (WGS) entry which is preliminary data.</text>
</comment>
<dbReference type="Pfam" id="PF13639">
    <property type="entry name" value="zf-RING_2"/>
    <property type="match status" value="1"/>
</dbReference>
<evidence type="ECO:0000256" key="3">
    <source>
        <dbReference type="ARBA" id="ARBA00022833"/>
    </source>
</evidence>
<feature type="domain" description="RING-type" evidence="7">
    <location>
        <begin position="107"/>
        <end position="158"/>
    </location>
</feature>
<dbReference type="PANTHER" id="PTHR45969">
    <property type="entry name" value="RING ZINC FINGER PROTEIN-RELATED"/>
    <property type="match status" value="1"/>
</dbReference>
<keyword evidence="2 4" id="KW-0863">Zinc-finger</keyword>
<keyword evidence="3" id="KW-0862">Zinc</keyword>
<dbReference type="GO" id="GO:0061630">
    <property type="term" value="F:ubiquitin protein ligase activity"/>
    <property type="evidence" value="ECO:0007669"/>
    <property type="project" value="TreeGrafter"/>
</dbReference>
<keyword evidence="6" id="KW-0812">Transmembrane</keyword>
<gene>
    <name evidence="8" type="ORF">TorRG33x02_069090</name>
</gene>
<keyword evidence="6" id="KW-1133">Transmembrane helix</keyword>
<evidence type="ECO:0000256" key="5">
    <source>
        <dbReference type="SAM" id="MobiDB-lite"/>
    </source>
</evidence>
<dbReference type="SMART" id="SM00184">
    <property type="entry name" value="RING"/>
    <property type="match status" value="1"/>
</dbReference>
<evidence type="ECO:0000313" key="8">
    <source>
        <dbReference type="EMBL" id="PON97153.1"/>
    </source>
</evidence>
<dbReference type="AlphaFoldDB" id="A0A2P5FH77"/>
<dbReference type="Gene3D" id="3.30.40.10">
    <property type="entry name" value="Zinc/RING finger domain, C3HC4 (zinc finger)"/>
    <property type="match status" value="1"/>
</dbReference>
<reference evidence="9" key="1">
    <citation type="submission" date="2016-06" db="EMBL/GenBank/DDBJ databases">
        <title>Parallel loss of symbiosis genes in relatives of nitrogen-fixing non-legume Parasponia.</title>
        <authorList>
            <person name="Van Velzen R."/>
            <person name="Holmer R."/>
            <person name="Bu F."/>
            <person name="Rutten L."/>
            <person name="Van Zeijl A."/>
            <person name="Liu W."/>
            <person name="Santuari L."/>
            <person name="Cao Q."/>
            <person name="Sharma T."/>
            <person name="Shen D."/>
            <person name="Roswanjaya Y."/>
            <person name="Wardhani T."/>
            <person name="Kalhor M.S."/>
            <person name="Jansen J."/>
            <person name="Van den Hoogen J."/>
            <person name="Gungor B."/>
            <person name="Hartog M."/>
            <person name="Hontelez J."/>
            <person name="Verver J."/>
            <person name="Yang W.-C."/>
            <person name="Schijlen E."/>
            <person name="Repin R."/>
            <person name="Schilthuizen M."/>
            <person name="Schranz E."/>
            <person name="Heidstra R."/>
            <person name="Miyata K."/>
            <person name="Fedorova E."/>
            <person name="Kohlen W."/>
            <person name="Bisseling T."/>
            <person name="Smit S."/>
            <person name="Geurts R."/>
        </authorList>
    </citation>
    <scope>NUCLEOTIDE SEQUENCE [LARGE SCALE GENOMIC DNA]</scope>
    <source>
        <strain evidence="9">cv. RG33-2</strain>
    </source>
</reference>
<name>A0A2P5FH77_TREOI</name>
<feature type="compositionally biased region" description="Low complexity" evidence="5">
    <location>
        <begin position="44"/>
        <end position="60"/>
    </location>
</feature>
<dbReference type="SUPFAM" id="SSF57850">
    <property type="entry name" value="RING/U-box"/>
    <property type="match status" value="1"/>
</dbReference>
<dbReference type="FunCoup" id="A0A2P5FH77">
    <property type="interactions" value="27"/>
</dbReference>
<evidence type="ECO:0000313" key="9">
    <source>
        <dbReference type="Proteomes" id="UP000237000"/>
    </source>
</evidence>
<proteinExistence type="predicted"/>
<dbReference type="PANTHER" id="PTHR45969:SF11">
    <property type="entry name" value="RING_U-BOX SUPERFAMILY PROTEIN"/>
    <property type="match status" value="1"/>
</dbReference>
<keyword evidence="6" id="KW-0472">Membrane</keyword>
<evidence type="ECO:0000259" key="7">
    <source>
        <dbReference type="PROSITE" id="PS50089"/>
    </source>
</evidence>
<dbReference type="OrthoDB" id="8062037at2759"/>
<dbReference type="Proteomes" id="UP000237000">
    <property type="component" value="Unassembled WGS sequence"/>
</dbReference>
<organism evidence="8 9">
    <name type="scientific">Trema orientale</name>
    <name type="common">Charcoal tree</name>
    <name type="synonym">Celtis orientalis</name>
    <dbReference type="NCBI Taxonomy" id="63057"/>
    <lineage>
        <taxon>Eukaryota</taxon>
        <taxon>Viridiplantae</taxon>
        <taxon>Streptophyta</taxon>
        <taxon>Embryophyta</taxon>
        <taxon>Tracheophyta</taxon>
        <taxon>Spermatophyta</taxon>
        <taxon>Magnoliopsida</taxon>
        <taxon>eudicotyledons</taxon>
        <taxon>Gunneridae</taxon>
        <taxon>Pentapetalae</taxon>
        <taxon>rosids</taxon>
        <taxon>fabids</taxon>
        <taxon>Rosales</taxon>
        <taxon>Cannabaceae</taxon>
        <taxon>Trema</taxon>
    </lineage>
</organism>
<dbReference type="GO" id="GO:0016567">
    <property type="term" value="P:protein ubiquitination"/>
    <property type="evidence" value="ECO:0007669"/>
    <property type="project" value="TreeGrafter"/>
</dbReference>
<protein>
    <submittedName>
        <fullName evidence="8">43kDa postsynaptic protein</fullName>
    </submittedName>
</protein>
<feature type="transmembrane region" description="Helical" evidence="6">
    <location>
        <begin position="12"/>
        <end position="32"/>
    </location>
</feature>
<evidence type="ECO:0000256" key="1">
    <source>
        <dbReference type="ARBA" id="ARBA00022723"/>
    </source>
</evidence>
<evidence type="ECO:0000256" key="6">
    <source>
        <dbReference type="SAM" id="Phobius"/>
    </source>
</evidence>
<accession>A0A2P5FH77</accession>
<dbReference type="EMBL" id="JXTC01000033">
    <property type="protein sequence ID" value="PON97153.1"/>
    <property type="molecule type" value="Genomic_DNA"/>
</dbReference>
<dbReference type="STRING" id="63057.A0A2P5FH77"/>
<dbReference type="InParanoid" id="A0A2P5FH77"/>
<dbReference type="GO" id="GO:0008270">
    <property type="term" value="F:zinc ion binding"/>
    <property type="evidence" value="ECO:0007669"/>
    <property type="project" value="UniProtKB-KW"/>
</dbReference>
<feature type="region of interest" description="Disordered" evidence="5">
    <location>
        <begin position="42"/>
        <end position="77"/>
    </location>
</feature>
<evidence type="ECO:0000256" key="2">
    <source>
        <dbReference type="ARBA" id="ARBA00022771"/>
    </source>
</evidence>
<evidence type="ECO:0000256" key="4">
    <source>
        <dbReference type="PROSITE-ProRule" id="PRU00175"/>
    </source>
</evidence>